<organism evidence="1 2">
    <name type="scientific">Rhizopogon vesiculosus</name>
    <dbReference type="NCBI Taxonomy" id="180088"/>
    <lineage>
        <taxon>Eukaryota</taxon>
        <taxon>Fungi</taxon>
        <taxon>Dikarya</taxon>
        <taxon>Basidiomycota</taxon>
        <taxon>Agaricomycotina</taxon>
        <taxon>Agaricomycetes</taxon>
        <taxon>Agaricomycetidae</taxon>
        <taxon>Boletales</taxon>
        <taxon>Suillineae</taxon>
        <taxon>Rhizopogonaceae</taxon>
        <taxon>Rhizopogon</taxon>
    </lineage>
</organism>
<comment type="caution">
    <text evidence="1">The sequence shown here is derived from an EMBL/GenBank/DDBJ whole genome shotgun (WGS) entry which is preliminary data.</text>
</comment>
<protein>
    <submittedName>
        <fullName evidence="1">Uncharacterized protein</fullName>
    </submittedName>
</protein>
<dbReference type="EMBL" id="LVVM01004221">
    <property type="protein sequence ID" value="OJA13306.1"/>
    <property type="molecule type" value="Genomic_DNA"/>
</dbReference>
<sequence length="27" mass="3112">MKKKKRQRCRLASSVTYTPLAVSLCRS</sequence>
<keyword evidence="2" id="KW-1185">Reference proteome</keyword>
<dbReference type="Proteomes" id="UP000183567">
    <property type="component" value="Unassembled WGS sequence"/>
</dbReference>
<accession>A0A1J8QV15</accession>
<gene>
    <name evidence="1" type="ORF">AZE42_12560</name>
</gene>
<proteinExistence type="predicted"/>
<evidence type="ECO:0000313" key="2">
    <source>
        <dbReference type="Proteomes" id="UP000183567"/>
    </source>
</evidence>
<reference evidence="1 2" key="1">
    <citation type="submission" date="2016-03" db="EMBL/GenBank/DDBJ databases">
        <title>Comparative genomics of the ectomycorrhizal sister species Rhizopogon vinicolor and Rhizopogon vesiculosus (Basidiomycota: Boletales) reveals a divergence of the mating type B locus.</title>
        <authorList>
            <person name="Mujic A.B."/>
            <person name="Kuo A."/>
            <person name="Tritt A."/>
            <person name="Lipzen A."/>
            <person name="Chen C."/>
            <person name="Johnson J."/>
            <person name="Sharma A."/>
            <person name="Barry K."/>
            <person name="Grigoriev I.V."/>
            <person name="Spatafora J.W."/>
        </authorList>
    </citation>
    <scope>NUCLEOTIDE SEQUENCE [LARGE SCALE GENOMIC DNA]</scope>
    <source>
        <strain evidence="1 2">AM-OR11-056</strain>
    </source>
</reference>
<dbReference type="AlphaFoldDB" id="A0A1J8QV15"/>
<evidence type="ECO:0000313" key="1">
    <source>
        <dbReference type="EMBL" id="OJA13306.1"/>
    </source>
</evidence>
<name>A0A1J8QV15_9AGAM</name>